<organism evidence="1 2">
    <name type="scientific">Caerostris darwini</name>
    <dbReference type="NCBI Taxonomy" id="1538125"/>
    <lineage>
        <taxon>Eukaryota</taxon>
        <taxon>Metazoa</taxon>
        <taxon>Ecdysozoa</taxon>
        <taxon>Arthropoda</taxon>
        <taxon>Chelicerata</taxon>
        <taxon>Arachnida</taxon>
        <taxon>Araneae</taxon>
        <taxon>Araneomorphae</taxon>
        <taxon>Entelegynae</taxon>
        <taxon>Araneoidea</taxon>
        <taxon>Araneidae</taxon>
        <taxon>Caerostris</taxon>
    </lineage>
</organism>
<evidence type="ECO:0000313" key="2">
    <source>
        <dbReference type="Proteomes" id="UP001054837"/>
    </source>
</evidence>
<proteinExistence type="predicted"/>
<feature type="non-terminal residue" evidence="1">
    <location>
        <position position="1"/>
    </location>
</feature>
<evidence type="ECO:0000313" key="1">
    <source>
        <dbReference type="EMBL" id="GIY31290.1"/>
    </source>
</evidence>
<sequence length="14" mass="1677">FVRGLCLHFINTEQ</sequence>
<gene>
    <name evidence="1" type="ORF">CDAR_4261</name>
</gene>
<accession>A0AAV4SAT9</accession>
<dbReference type="Proteomes" id="UP001054837">
    <property type="component" value="Unassembled WGS sequence"/>
</dbReference>
<reference evidence="1 2" key="1">
    <citation type="submission" date="2021-06" db="EMBL/GenBank/DDBJ databases">
        <title>Caerostris darwini draft genome.</title>
        <authorList>
            <person name="Kono N."/>
            <person name="Arakawa K."/>
        </authorList>
    </citation>
    <scope>NUCLEOTIDE SEQUENCE [LARGE SCALE GENOMIC DNA]</scope>
</reference>
<keyword evidence="2" id="KW-1185">Reference proteome</keyword>
<protein>
    <submittedName>
        <fullName evidence="1">Uncharacterized protein</fullName>
    </submittedName>
</protein>
<dbReference type="EMBL" id="BPLQ01007631">
    <property type="protein sequence ID" value="GIY31290.1"/>
    <property type="molecule type" value="Genomic_DNA"/>
</dbReference>
<name>A0AAV4SAT9_9ARAC</name>
<comment type="caution">
    <text evidence="1">The sequence shown here is derived from an EMBL/GenBank/DDBJ whole genome shotgun (WGS) entry which is preliminary data.</text>
</comment>